<proteinExistence type="predicted"/>
<feature type="region of interest" description="Disordered" evidence="1">
    <location>
        <begin position="167"/>
        <end position="197"/>
    </location>
</feature>
<comment type="caution">
    <text evidence="2">The sequence shown here is derived from an EMBL/GenBank/DDBJ whole genome shotgun (WGS) entry which is preliminary data.</text>
</comment>
<name>A0A4C1U9Y6_EUMVA</name>
<evidence type="ECO:0000256" key="1">
    <source>
        <dbReference type="SAM" id="MobiDB-lite"/>
    </source>
</evidence>
<accession>A0A4C1U9Y6</accession>
<evidence type="ECO:0000313" key="2">
    <source>
        <dbReference type="EMBL" id="GBP22920.1"/>
    </source>
</evidence>
<sequence length="197" mass="21507">MRNPDVRRRHATKAARRRSASAATTRAPRAAGCGYAPIAYLRYRRTRVLVVVTAALGHSQPQRSRQCVTGLLGKNQISGEEEWADVGGRGNNEGRSGPPELSLTGRNPTTEVVTSLANREYRNSSPVLRHETSGSDHVLARKRHATGYMSRPTTSDVYISLSAFRERVPASPRPASRSRAWIDRRTRAPSPAGAAPA</sequence>
<dbReference type="EMBL" id="BGZK01000145">
    <property type="protein sequence ID" value="GBP22920.1"/>
    <property type="molecule type" value="Genomic_DNA"/>
</dbReference>
<dbReference type="AlphaFoldDB" id="A0A4C1U9Y6"/>
<protein>
    <submittedName>
        <fullName evidence="2">Uncharacterized protein</fullName>
    </submittedName>
</protein>
<feature type="region of interest" description="Disordered" evidence="1">
    <location>
        <begin position="1"/>
        <end position="28"/>
    </location>
</feature>
<feature type="compositionally biased region" description="Low complexity" evidence="1">
    <location>
        <begin position="169"/>
        <end position="179"/>
    </location>
</feature>
<dbReference type="Proteomes" id="UP000299102">
    <property type="component" value="Unassembled WGS sequence"/>
</dbReference>
<gene>
    <name evidence="2" type="ORF">EVAR_95320_1</name>
</gene>
<organism evidence="2 3">
    <name type="scientific">Eumeta variegata</name>
    <name type="common">Bagworm moth</name>
    <name type="synonym">Eumeta japonica</name>
    <dbReference type="NCBI Taxonomy" id="151549"/>
    <lineage>
        <taxon>Eukaryota</taxon>
        <taxon>Metazoa</taxon>
        <taxon>Ecdysozoa</taxon>
        <taxon>Arthropoda</taxon>
        <taxon>Hexapoda</taxon>
        <taxon>Insecta</taxon>
        <taxon>Pterygota</taxon>
        <taxon>Neoptera</taxon>
        <taxon>Endopterygota</taxon>
        <taxon>Lepidoptera</taxon>
        <taxon>Glossata</taxon>
        <taxon>Ditrysia</taxon>
        <taxon>Tineoidea</taxon>
        <taxon>Psychidae</taxon>
        <taxon>Oiketicinae</taxon>
        <taxon>Eumeta</taxon>
    </lineage>
</organism>
<reference evidence="2 3" key="1">
    <citation type="journal article" date="2019" name="Commun. Biol.">
        <title>The bagworm genome reveals a unique fibroin gene that provides high tensile strength.</title>
        <authorList>
            <person name="Kono N."/>
            <person name="Nakamura H."/>
            <person name="Ohtoshi R."/>
            <person name="Tomita M."/>
            <person name="Numata K."/>
            <person name="Arakawa K."/>
        </authorList>
    </citation>
    <scope>NUCLEOTIDE SEQUENCE [LARGE SCALE GENOMIC DNA]</scope>
</reference>
<feature type="region of interest" description="Disordered" evidence="1">
    <location>
        <begin position="83"/>
        <end position="108"/>
    </location>
</feature>
<evidence type="ECO:0000313" key="3">
    <source>
        <dbReference type="Proteomes" id="UP000299102"/>
    </source>
</evidence>
<keyword evidence="3" id="KW-1185">Reference proteome</keyword>
<feature type="compositionally biased region" description="Basic residues" evidence="1">
    <location>
        <begin position="7"/>
        <end position="19"/>
    </location>
</feature>